<dbReference type="InterPro" id="IPR000301">
    <property type="entry name" value="Tetraspanin_animals"/>
</dbReference>
<name>A0AAE1K2M5_PETCI</name>
<comment type="subcellular location">
    <subcellularLocation>
        <location evidence="1 7">Membrane</location>
        <topology evidence="1 7">Multi-pass membrane protein</topology>
    </subcellularLocation>
</comment>
<gene>
    <name evidence="8" type="ORF">Pcinc_031719</name>
</gene>
<dbReference type="PIRSF" id="PIRSF002419">
    <property type="entry name" value="Tetraspanin"/>
    <property type="match status" value="1"/>
</dbReference>
<feature type="transmembrane region" description="Helical" evidence="7">
    <location>
        <begin position="12"/>
        <end position="37"/>
    </location>
</feature>
<keyword evidence="3 7" id="KW-0812">Transmembrane</keyword>
<dbReference type="SUPFAM" id="SSF48652">
    <property type="entry name" value="Tetraspanin"/>
    <property type="match status" value="1"/>
</dbReference>
<keyword evidence="5 7" id="KW-0472">Membrane</keyword>
<dbReference type="AlphaFoldDB" id="A0AAE1K2M5"/>
<evidence type="ECO:0000256" key="1">
    <source>
        <dbReference type="ARBA" id="ARBA00004141"/>
    </source>
</evidence>
<sequence length="254" mass="28091">MATSNLGCGPLTVKYLVFIFNFIFFLSGWVLIVLGGVAQGFFGSYIQFFNDHYETPAIGIIILGAVVVVISFFGCCGAKRENVYMLRIFAFLMIVVLLLEFAAAITVVLLRPDIKKLVKKNMGESMHQYGEPKDLVTKTWDDMQHKYQCCGTMNYTDWKNTTYGVNVTGVPDSCCIHETEGCGKDIFLDESEVTTVAPHSNIHLNGCFQSLSDAAHSSLGAIIGGVIILAILQIIGVWMSCCLIRAVKERYEIL</sequence>
<protein>
    <recommendedName>
        <fullName evidence="7">Tetraspanin</fullName>
    </recommendedName>
</protein>
<dbReference type="GO" id="GO:0005886">
    <property type="term" value="C:plasma membrane"/>
    <property type="evidence" value="ECO:0007669"/>
    <property type="project" value="TreeGrafter"/>
</dbReference>
<evidence type="ECO:0000256" key="3">
    <source>
        <dbReference type="ARBA" id="ARBA00022692"/>
    </source>
</evidence>
<feature type="disulfide bond" evidence="6">
    <location>
        <begin position="149"/>
        <end position="182"/>
    </location>
</feature>
<comment type="similarity">
    <text evidence="2 7">Belongs to the tetraspanin (TM4SF) family.</text>
</comment>
<keyword evidence="6" id="KW-1015">Disulfide bond</keyword>
<comment type="caution">
    <text evidence="8">The sequence shown here is derived from an EMBL/GenBank/DDBJ whole genome shotgun (WGS) entry which is preliminary data.</text>
</comment>
<dbReference type="PANTHER" id="PTHR19282:SF456">
    <property type="entry name" value="CD63 MOLECULE"/>
    <property type="match status" value="1"/>
</dbReference>
<dbReference type="PANTHER" id="PTHR19282">
    <property type="entry name" value="TETRASPANIN"/>
    <property type="match status" value="1"/>
</dbReference>
<evidence type="ECO:0000256" key="7">
    <source>
        <dbReference type="RuleBase" id="RU361218"/>
    </source>
</evidence>
<dbReference type="EMBL" id="JAWQEG010004252">
    <property type="protein sequence ID" value="KAK3862419.1"/>
    <property type="molecule type" value="Genomic_DNA"/>
</dbReference>
<dbReference type="Pfam" id="PF00335">
    <property type="entry name" value="Tetraspanin"/>
    <property type="match status" value="1"/>
</dbReference>
<keyword evidence="4 7" id="KW-1133">Transmembrane helix</keyword>
<organism evidence="8 9">
    <name type="scientific">Petrolisthes cinctipes</name>
    <name type="common">Flat porcelain crab</name>
    <dbReference type="NCBI Taxonomy" id="88211"/>
    <lineage>
        <taxon>Eukaryota</taxon>
        <taxon>Metazoa</taxon>
        <taxon>Ecdysozoa</taxon>
        <taxon>Arthropoda</taxon>
        <taxon>Crustacea</taxon>
        <taxon>Multicrustacea</taxon>
        <taxon>Malacostraca</taxon>
        <taxon>Eumalacostraca</taxon>
        <taxon>Eucarida</taxon>
        <taxon>Decapoda</taxon>
        <taxon>Pleocyemata</taxon>
        <taxon>Anomura</taxon>
        <taxon>Galatheoidea</taxon>
        <taxon>Porcellanidae</taxon>
        <taxon>Petrolisthes</taxon>
    </lineage>
</organism>
<dbReference type="PRINTS" id="PR00259">
    <property type="entry name" value="TMFOUR"/>
</dbReference>
<keyword evidence="9" id="KW-1185">Reference proteome</keyword>
<feature type="transmembrane region" description="Helical" evidence="7">
    <location>
        <begin position="88"/>
        <end position="110"/>
    </location>
</feature>
<evidence type="ECO:0000313" key="9">
    <source>
        <dbReference type="Proteomes" id="UP001286313"/>
    </source>
</evidence>
<evidence type="ECO:0000313" key="8">
    <source>
        <dbReference type="EMBL" id="KAK3862419.1"/>
    </source>
</evidence>
<dbReference type="InterPro" id="IPR008952">
    <property type="entry name" value="Tetraspanin_EC2_sf"/>
</dbReference>
<dbReference type="Gene3D" id="1.10.1450.10">
    <property type="entry name" value="Tetraspanin"/>
    <property type="match status" value="1"/>
</dbReference>
<dbReference type="InterPro" id="IPR018499">
    <property type="entry name" value="Tetraspanin/Peripherin"/>
</dbReference>
<dbReference type="Proteomes" id="UP001286313">
    <property type="component" value="Unassembled WGS sequence"/>
</dbReference>
<evidence type="ECO:0000256" key="6">
    <source>
        <dbReference type="PIRSR" id="PIRSR002419-1"/>
    </source>
</evidence>
<evidence type="ECO:0000256" key="5">
    <source>
        <dbReference type="ARBA" id="ARBA00023136"/>
    </source>
</evidence>
<accession>A0AAE1K2M5</accession>
<evidence type="ECO:0000256" key="2">
    <source>
        <dbReference type="ARBA" id="ARBA00006840"/>
    </source>
</evidence>
<feature type="transmembrane region" description="Helical" evidence="7">
    <location>
        <begin position="219"/>
        <end position="244"/>
    </location>
</feature>
<reference evidence="8" key="1">
    <citation type="submission" date="2023-10" db="EMBL/GenBank/DDBJ databases">
        <title>Genome assemblies of two species of porcelain crab, Petrolisthes cinctipes and Petrolisthes manimaculis (Anomura: Porcellanidae).</title>
        <authorList>
            <person name="Angst P."/>
        </authorList>
    </citation>
    <scope>NUCLEOTIDE SEQUENCE</scope>
    <source>
        <strain evidence="8">PB745_01</strain>
        <tissue evidence="8">Gill</tissue>
    </source>
</reference>
<evidence type="ECO:0000256" key="4">
    <source>
        <dbReference type="ARBA" id="ARBA00022989"/>
    </source>
</evidence>
<proteinExistence type="inferred from homology"/>
<feature type="transmembrane region" description="Helical" evidence="7">
    <location>
        <begin position="57"/>
        <end position="76"/>
    </location>
</feature>